<gene>
    <name evidence="2" type="ORF">SCP_0100540</name>
</gene>
<name>A0A401G4W1_9APHY</name>
<dbReference type="PANTHER" id="PTHR43162:SF1">
    <property type="entry name" value="PRESTALK A DIFFERENTIATION PROTEIN A"/>
    <property type="match status" value="1"/>
</dbReference>
<evidence type="ECO:0000259" key="1">
    <source>
        <dbReference type="Pfam" id="PF05368"/>
    </source>
</evidence>
<dbReference type="EMBL" id="BFAD01000001">
    <property type="protein sequence ID" value="GBE77182.1"/>
    <property type="molecule type" value="Genomic_DNA"/>
</dbReference>
<evidence type="ECO:0000313" key="2">
    <source>
        <dbReference type="EMBL" id="GBE77182.1"/>
    </source>
</evidence>
<proteinExistence type="predicted"/>
<dbReference type="InterPro" id="IPR008030">
    <property type="entry name" value="NmrA-like"/>
</dbReference>
<sequence>MTILITGAAGRTSTFVVRELLQSSSVAPQNLRLLVHSSNAVEKVRAQYPQIPESSFVVGDYLEANTLPPAFEGVDIVFHNAPTFHPLETAMGIAVINAAKTAGVQHFVYCSVLFPILTKLLNHKVKRDVEEYLIESGLNYTILEPTSLMQNFNLNQVRESSTVIAMYSPKVLQGFLDLQDLAEVARLVILDPVPHNRARYELTGQNCTLEDITKEISTRLGRQVVCKPVSREEVLLPKSTLQHAELLSDLAVEGMDRMLYYYDKRGIPGNYNVLRWLLGREPTTWADLLRRDIQCNENGI</sequence>
<dbReference type="InParanoid" id="A0A401G4W1"/>
<dbReference type="Gene3D" id="3.40.50.720">
    <property type="entry name" value="NAD(P)-binding Rossmann-like Domain"/>
    <property type="match status" value="1"/>
</dbReference>
<organism evidence="2 3">
    <name type="scientific">Sparassis crispa</name>
    <dbReference type="NCBI Taxonomy" id="139825"/>
    <lineage>
        <taxon>Eukaryota</taxon>
        <taxon>Fungi</taxon>
        <taxon>Dikarya</taxon>
        <taxon>Basidiomycota</taxon>
        <taxon>Agaricomycotina</taxon>
        <taxon>Agaricomycetes</taxon>
        <taxon>Polyporales</taxon>
        <taxon>Sparassidaceae</taxon>
        <taxon>Sparassis</taxon>
    </lineage>
</organism>
<keyword evidence="3" id="KW-1185">Reference proteome</keyword>
<dbReference type="PANTHER" id="PTHR43162">
    <property type="match status" value="1"/>
</dbReference>
<dbReference type="Pfam" id="PF05368">
    <property type="entry name" value="NmrA"/>
    <property type="match status" value="1"/>
</dbReference>
<dbReference type="GeneID" id="38774099"/>
<dbReference type="InterPro" id="IPR036291">
    <property type="entry name" value="NAD(P)-bd_dom_sf"/>
</dbReference>
<dbReference type="RefSeq" id="XP_027608095.1">
    <property type="nucleotide sequence ID" value="XM_027752294.1"/>
</dbReference>
<dbReference type="SUPFAM" id="SSF51735">
    <property type="entry name" value="NAD(P)-binding Rossmann-fold domains"/>
    <property type="match status" value="1"/>
</dbReference>
<dbReference type="OrthoDB" id="419598at2759"/>
<dbReference type="Proteomes" id="UP000287166">
    <property type="component" value="Unassembled WGS sequence"/>
</dbReference>
<feature type="domain" description="NmrA-like" evidence="1">
    <location>
        <begin position="2"/>
        <end position="235"/>
    </location>
</feature>
<dbReference type="InterPro" id="IPR051604">
    <property type="entry name" value="Ergot_Alk_Oxidoreductase"/>
</dbReference>
<reference evidence="2 3" key="1">
    <citation type="journal article" date="2018" name="Sci. Rep.">
        <title>Genome sequence of the cauliflower mushroom Sparassis crispa (Hanabiratake) and its association with beneficial usage.</title>
        <authorList>
            <person name="Kiyama R."/>
            <person name="Furutani Y."/>
            <person name="Kawaguchi K."/>
            <person name="Nakanishi T."/>
        </authorList>
    </citation>
    <scope>NUCLEOTIDE SEQUENCE [LARGE SCALE GENOMIC DNA]</scope>
</reference>
<protein>
    <submittedName>
        <fullName evidence="2">NAD-P-binding protein</fullName>
    </submittedName>
</protein>
<dbReference type="AlphaFoldDB" id="A0A401G4W1"/>
<dbReference type="Gene3D" id="3.90.25.10">
    <property type="entry name" value="UDP-galactose 4-epimerase, domain 1"/>
    <property type="match status" value="1"/>
</dbReference>
<comment type="caution">
    <text evidence="2">The sequence shown here is derived from an EMBL/GenBank/DDBJ whole genome shotgun (WGS) entry which is preliminary data.</text>
</comment>
<accession>A0A401G4W1</accession>
<dbReference type="STRING" id="139825.A0A401G4W1"/>
<evidence type="ECO:0000313" key="3">
    <source>
        <dbReference type="Proteomes" id="UP000287166"/>
    </source>
</evidence>